<evidence type="ECO:0000313" key="12">
    <source>
        <dbReference type="EMBL" id="EWY41709.1"/>
    </source>
</evidence>
<comment type="similarity">
    <text evidence="4">Belongs to the LeuD family. LeuD type 1 subfamily.</text>
</comment>
<dbReference type="GO" id="GO:0003861">
    <property type="term" value="F:3-isopropylmalate dehydratase activity"/>
    <property type="evidence" value="ECO:0007669"/>
    <property type="project" value="UniProtKB-EC"/>
</dbReference>
<dbReference type="SUPFAM" id="SSF52016">
    <property type="entry name" value="LeuD/IlvD-like"/>
    <property type="match status" value="1"/>
</dbReference>
<dbReference type="Gene3D" id="3.20.19.10">
    <property type="entry name" value="Aconitase, domain 4"/>
    <property type="match status" value="1"/>
</dbReference>
<evidence type="ECO:0000259" key="11">
    <source>
        <dbReference type="Pfam" id="PF00694"/>
    </source>
</evidence>
<keyword evidence="10" id="KW-0100">Branched-chain amino acid biosynthesis</keyword>
<dbReference type="STRING" id="1385369.N825_24540"/>
<dbReference type="EMBL" id="AVFL01000003">
    <property type="protein sequence ID" value="EWY41709.1"/>
    <property type="molecule type" value="Genomic_DNA"/>
</dbReference>
<keyword evidence="8" id="KW-0028">Amino-acid biosynthesis</keyword>
<dbReference type="Pfam" id="PF00694">
    <property type="entry name" value="Aconitase_C"/>
    <property type="match status" value="1"/>
</dbReference>
<evidence type="ECO:0000256" key="6">
    <source>
        <dbReference type="ARBA" id="ARBA00011998"/>
    </source>
</evidence>
<gene>
    <name evidence="12" type="ORF">N825_24540</name>
</gene>
<sequence>MRTPLTTVTGAMAVLPETNVNTDAIIPSAWLRSAKADLARGLFGARRFDDAGRERPDFVLNQGPFRSAKILLTGENFGCGSSREAAVWALARFGIRCVLAPSFADIFYENAFRNGVLAGVVDEATRAALAAAVDRHRDAPVFTVDLPGTAIVGPDGDRHTFMVPPHRAGMLIRGDDEIDLTLRHLDAIERHLAKAKLERDWLHDASTDTRQYP</sequence>
<dbReference type="NCBIfam" id="NF002458">
    <property type="entry name" value="PRK01641.1"/>
    <property type="match status" value="1"/>
</dbReference>
<dbReference type="PANTHER" id="PTHR43345:SF5">
    <property type="entry name" value="3-ISOPROPYLMALATE DEHYDRATASE SMALL SUBUNIT"/>
    <property type="match status" value="1"/>
</dbReference>
<comment type="function">
    <text evidence="2">Catalyzes the isomerization between 2-isopropylmalate and 3-isopropylmalate, via the formation of 2-isopropylmaleate.</text>
</comment>
<evidence type="ECO:0000256" key="10">
    <source>
        <dbReference type="ARBA" id="ARBA00023304"/>
    </source>
</evidence>
<evidence type="ECO:0000313" key="13">
    <source>
        <dbReference type="Proteomes" id="UP000019486"/>
    </source>
</evidence>
<dbReference type="AlphaFoldDB" id="W9H6R0"/>
<keyword evidence="12" id="KW-0413">Isomerase</keyword>
<evidence type="ECO:0000256" key="3">
    <source>
        <dbReference type="ARBA" id="ARBA00004729"/>
    </source>
</evidence>
<comment type="subunit">
    <text evidence="5">Heterodimer of LeuC and LeuD.</text>
</comment>
<feature type="domain" description="Aconitase A/isopropylmalate dehydratase small subunit swivel" evidence="11">
    <location>
        <begin position="5"/>
        <end position="118"/>
    </location>
</feature>
<dbReference type="EC" id="4.2.1.33" evidence="6"/>
<dbReference type="PATRIC" id="fig|1385369.3.peg.1241"/>
<comment type="caution">
    <text evidence="12">The sequence shown here is derived from an EMBL/GenBank/DDBJ whole genome shotgun (WGS) entry which is preliminary data.</text>
</comment>
<comment type="pathway">
    <text evidence="3">Amino-acid biosynthesis; L-leucine biosynthesis; L-leucine from 3-methyl-2-oxobutanoate: step 2/4.</text>
</comment>
<evidence type="ECO:0000256" key="8">
    <source>
        <dbReference type="ARBA" id="ARBA00022605"/>
    </source>
</evidence>
<dbReference type="NCBIfam" id="TIGR00171">
    <property type="entry name" value="leuD"/>
    <property type="match status" value="1"/>
</dbReference>
<evidence type="ECO:0000256" key="1">
    <source>
        <dbReference type="ARBA" id="ARBA00000491"/>
    </source>
</evidence>
<dbReference type="GO" id="GO:0016853">
    <property type="term" value="F:isomerase activity"/>
    <property type="evidence" value="ECO:0007669"/>
    <property type="project" value="UniProtKB-KW"/>
</dbReference>
<evidence type="ECO:0000256" key="9">
    <source>
        <dbReference type="ARBA" id="ARBA00023239"/>
    </source>
</evidence>
<dbReference type="Proteomes" id="UP000019486">
    <property type="component" value="Unassembled WGS sequence"/>
</dbReference>
<evidence type="ECO:0000256" key="7">
    <source>
        <dbReference type="ARBA" id="ARBA00022430"/>
    </source>
</evidence>
<evidence type="ECO:0000256" key="5">
    <source>
        <dbReference type="ARBA" id="ARBA00011271"/>
    </source>
</evidence>
<dbReference type="InterPro" id="IPR033940">
    <property type="entry name" value="IPMI_Swivel"/>
</dbReference>
<organism evidence="12 13">
    <name type="scientific">Skermanella stibiiresistens SB22</name>
    <dbReference type="NCBI Taxonomy" id="1385369"/>
    <lineage>
        <taxon>Bacteria</taxon>
        <taxon>Pseudomonadati</taxon>
        <taxon>Pseudomonadota</taxon>
        <taxon>Alphaproteobacteria</taxon>
        <taxon>Rhodospirillales</taxon>
        <taxon>Azospirillaceae</taxon>
        <taxon>Skermanella</taxon>
    </lineage>
</organism>
<keyword evidence="7" id="KW-0432">Leucine biosynthesis</keyword>
<protein>
    <recommendedName>
        <fullName evidence="6">3-isopropylmalate dehydratase</fullName>
        <ecNumber evidence="6">4.2.1.33</ecNumber>
    </recommendedName>
</protein>
<evidence type="ECO:0000256" key="2">
    <source>
        <dbReference type="ARBA" id="ARBA00002695"/>
    </source>
</evidence>
<dbReference type="GO" id="GO:0009316">
    <property type="term" value="C:3-isopropylmalate dehydratase complex"/>
    <property type="evidence" value="ECO:0007669"/>
    <property type="project" value="InterPro"/>
</dbReference>
<dbReference type="PANTHER" id="PTHR43345">
    <property type="entry name" value="3-ISOPROPYLMALATE DEHYDRATASE SMALL SUBUNIT 2-RELATED-RELATED"/>
    <property type="match status" value="1"/>
</dbReference>
<dbReference type="UniPathway" id="UPA00048">
    <property type="reaction ID" value="UER00071"/>
</dbReference>
<dbReference type="InterPro" id="IPR015928">
    <property type="entry name" value="Aconitase/3IPM_dehydase_swvl"/>
</dbReference>
<dbReference type="InterPro" id="IPR000573">
    <property type="entry name" value="AconitaseA/IPMdHydase_ssu_swvl"/>
</dbReference>
<dbReference type="RefSeq" id="WP_037448302.1">
    <property type="nucleotide sequence ID" value="NZ_AVFL01000003.1"/>
</dbReference>
<accession>W9H6R0</accession>
<name>W9H6R0_9PROT</name>
<keyword evidence="9" id="KW-0456">Lyase</keyword>
<evidence type="ECO:0000256" key="4">
    <source>
        <dbReference type="ARBA" id="ARBA00009845"/>
    </source>
</evidence>
<proteinExistence type="inferred from homology"/>
<dbReference type="InterPro" id="IPR004431">
    <property type="entry name" value="3-IsopropMal_deHydase_ssu"/>
</dbReference>
<reference evidence="12 13" key="1">
    <citation type="submission" date="2013-08" db="EMBL/GenBank/DDBJ databases">
        <title>The genome sequence of Skermanella stibiiresistens.</title>
        <authorList>
            <person name="Zhu W."/>
            <person name="Wang G."/>
        </authorList>
    </citation>
    <scope>NUCLEOTIDE SEQUENCE [LARGE SCALE GENOMIC DNA]</scope>
    <source>
        <strain evidence="12 13">SB22</strain>
    </source>
</reference>
<dbReference type="GO" id="GO:0009098">
    <property type="term" value="P:L-leucine biosynthetic process"/>
    <property type="evidence" value="ECO:0007669"/>
    <property type="project" value="UniProtKB-UniPathway"/>
</dbReference>
<comment type="catalytic activity">
    <reaction evidence="1">
        <text>(2R,3S)-3-isopropylmalate = (2S)-2-isopropylmalate</text>
        <dbReference type="Rhea" id="RHEA:32287"/>
        <dbReference type="ChEBI" id="CHEBI:1178"/>
        <dbReference type="ChEBI" id="CHEBI:35121"/>
        <dbReference type="EC" id="4.2.1.33"/>
    </reaction>
</comment>
<dbReference type="InterPro" id="IPR050075">
    <property type="entry name" value="LeuD"/>
</dbReference>
<dbReference type="OrthoDB" id="7338125at2"/>
<dbReference type="CDD" id="cd01577">
    <property type="entry name" value="IPMI_Swivel"/>
    <property type="match status" value="1"/>
</dbReference>
<keyword evidence="13" id="KW-1185">Reference proteome</keyword>